<evidence type="ECO:0000256" key="1">
    <source>
        <dbReference type="ARBA" id="ARBA00004418"/>
    </source>
</evidence>
<dbReference type="NCBIfam" id="NF008200">
    <property type="entry name" value="PRK10957.1"/>
    <property type="match status" value="1"/>
</dbReference>
<keyword evidence="7" id="KW-0408">Iron</keyword>
<dbReference type="FunFam" id="3.40.50.1980:FF:000014">
    <property type="entry name" value="Ferrienterobactin-binding periplasmic protein FepB"/>
    <property type="match status" value="1"/>
</dbReference>
<dbReference type="EMBL" id="LR134190">
    <property type="protein sequence ID" value="VEB62251.1"/>
    <property type="molecule type" value="Genomic_DNA"/>
</dbReference>
<keyword evidence="6" id="KW-0574">Periplasm</keyword>
<dbReference type="InterPro" id="IPR002491">
    <property type="entry name" value="ABC_transptr_periplasmic_BD"/>
</dbReference>
<evidence type="ECO:0000256" key="6">
    <source>
        <dbReference type="ARBA" id="ARBA00022764"/>
    </source>
</evidence>
<evidence type="ECO:0000256" key="10">
    <source>
        <dbReference type="ARBA" id="ARBA00071180"/>
    </source>
</evidence>
<comment type="subcellular location">
    <subcellularLocation>
        <location evidence="1">Periplasm</location>
    </subcellularLocation>
</comment>
<comment type="similarity">
    <text evidence="2">Belongs to the bacterial solute-binding protein 8 family.</text>
</comment>
<evidence type="ECO:0000256" key="4">
    <source>
        <dbReference type="ARBA" id="ARBA00022496"/>
    </source>
</evidence>
<dbReference type="Proteomes" id="UP000269208">
    <property type="component" value="Chromosome"/>
</dbReference>
<dbReference type="SUPFAM" id="SSF53807">
    <property type="entry name" value="Helical backbone' metal receptor"/>
    <property type="match status" value="1"/>
</dbReference>
<keyword evidence="4" id="KW-0410">Iron transport</keyword>
<evidence type="ECO:0000256" key="7">
    <source>
        <dbReference type="ARBA" id="ARBA00023004"/>
    </source>
</evidence>
<feature type="domain" description="Fe/B12 periplasmic-binding" evidence="11">
    <location>
        <begin position="48"/>
        <end position="322"/>
    </location>
</feature>
<dbReference type="CDD" id="cd01146">
    <property type="entry name" value="FhuD"/>
    <property type="match status" value="1"/>
</dbReference>
<dbReference type="Gene3D" id="3.40.50.1980">
    <property type="entry name" value="Nitrogenase molybdenum iron protein domain"/>
    <property type="match status" value="2"/>
</dbReference>
<dbReference type="GO" id="GO:0030288">
    <property type="term" value="C:outer membrane-bounded periplasmic space"/>
    <property type="evidence" value="ECO:0007669"/>
    <property type="project" value="TreeGrafter"/>
</dbReference>
<protein>
    <recommendedName>
        <fullName evidence="10">Ferric enterobactin-binding periplasmic protein FepB</fullName>
    </recommendedName>
</protein>
<evidence type="ECO:0000313" key="13">
    <source>
        <dbReference type="Proteomes" id="UP000269208"/>
    </source>
</evidence>
<keyword evidence="5" id="KW-0732">Signal</keyword>
<evidence type="ECO:0000256" key="8">
    <source>
        <dbReference type="ARBA" id="ARBA00023065"/>
    </source>
</evidence>
<evidence type="ECO:0000256" key="9">
    <source>
        <dbReference type="ARBA" id="ARBA00065878"/>
    </source>
</evidence>
<dbReference type="InterPro" id="IPR051313">
    <property type="entry name" value="Bact_iron-sidero_bind"/>
</dbReference>
<comment type="subunit">
    <text evidence="9">The complex is composed of two ATP-binding proteins (FepC), two transmembrane proteins (FepD and FepG) and a solute-binding protein (FepB).</text>
</comment>
<evidence type="ECO:0000313" key="12">
    <source>
        <dbReference type="EMBL" id="VEB62251.1"/>
    </source>
</evidence>
<dbReference type="PROSITE" id="PS50983">
    <property type="entry name" value="FE_B12_PBP"/>
    <property type="match status" value="1"/>
</dbReference>
<organism evidence="12 13">
    <name type="scientific">Salmonella enterica I</name>
    <dbReference type="NCBI Taxonomy" id="59201"/>
    <lineage>
        <taxon>Bacteria</taxon>
        <taxon>Pseudomonadati</taxon>
        <taxon>Pseudomonadota</taxon>
        <taxon>Gammaproteobacteria</taxon>
        <taxon>Enterobacterales</taxon>
        <taxon>Enterobacteriaceae</taxon>
        <taxon>Salmonella</taxon>
    </lineage>
</organism>
<evidence type="ECO:0000259" key="11">
    <source>
        <dbReference type="PROSITE" id="PS50983"/>
    </source>
</evidence>
<name>A0A447U807_SALET</name>
<keyword evidence="3" id="KW-0813">Transport</keyword>
<evidence type="ECO:0000256" key="3">
    <source>
        <dbReference type="ARBA" id="ARBA00022448"/>
    </source>
</evidence>
<sequence length="354" mass="38150">MRLPAFYRWLLLVVGISISGISLAQDAGWPRQIQDSRGVHTLDHKPARIVSTSVTLTGSLLAIDAPVVASGATTPNNRFADDQGFMRQWSDVAKARHVARLYIGEPNAETVAAQMPDLILISATGGDSALALYDQLSAIAPTLVINYDDKSWQSLLTQLGEITGQEKQAAARIAEFETQLTTVKQRIALPPQPVSALVYTPAAHSANLWTPESAQGKLLTQLGFTLATLPRGLQTSKSQGKRHDIIQLGGENLAAGLNGESLFLFAGDNKDVAALYANPLLAHLPAVQNKRVYALGTETFRLDYYSATLLLKPACRPVLALSESYPTDQTDLVSRINAPSSASIANRRRLAKTT</sequence>
<dbReference type="PANTHER" id="PTHR30532:SF24">
    <property type="entry name" value="FERRIC ENTEROBACTIN-BINDING PERIPLASMIC PROTEIN FEPB"/>
    <property type="match status" value="1"/>
</dbReference>
<dbReference type="GO" id="GO:1901678">
    <property type="term" value="P:iron coordination entity transport"/>
    <property type="evidence" value="ECO:0007669"/>
    <property type="project" value="UniProtKB-ARBA"/>
</dbReference>
<gene>
    <name evidence="12" type="primary">fepB</name>
    <name evidence="12" type="ORF">NCTC6754_07644</name>
</gene>
<evidence type="ECO:0000256" key="2">
    <source>
        <dbReference type="ARBA" id="ARBA00008814"/>
    </source>
</evidence>
<dbReference type="PANTHER" id="PTHR30532">
    <property type="entry name" value="IRON III DICITRATE-BINDING PERIPLASMIC PROTEIN"/>
    <property type="match status" value="1"/>
</dbReference>
<dbReference type="FunFam" id="3.40.50.1980:FF:000009">
    <property type="entry name" value="Iron-enterobactin transporter periplasmic binding protein"/>
    <property type="match status" value="1"/>
</dbReference>
<evidence type="ECO:0000256" key="5">
    <source>
        <dbReference type="ARBA" id="ARBA00022729"/>
    </source>
</evidence>
<reference evidence="12 13" key="1">
    <citation type="submission" date="2018-12" db="EMBL/GenBank/DDBJ databases">
        <authorList>
            <consortium name="Pathogen Informatics"/>
        </authorList>
    </citation>
    <scope>NUCLEOTIDE SEQUENCE [LARGE SCALE GENOMIC DNA]</scope>
    <source>
        <strain evidence="12 13">NCTC6754</strain>
    </source>
</reference>
<accession>A0A447U807</accession>
<dbReference type="Pfam" id="PF01497">
    <property type="entry name" value="Peripla_BP_2"/>
    <property type="match status" value="1"/>
</dbReference>
<dbReference type="AlphaFoldDB" id="A0A447U807"/>
<proteinExistence type="inferred from homology"/>
<keyword evidence="8" id="KW-0406">Ion transport</keyword>